<comment type="caution">
    <text evidence="1">The sequence shown here is derived from an EMBL/GenBank/DDBJ whole genome shotgun (WGS) entry which is preliminary data.</text>
</comment>
<dbReference type="AlphaFoldDB" id="A0AA40FBI3"/>
<reference evidence="1" key="1">
    <citation type="submission" date="2023-06" db="EMBL/GenBank/DDBJ databases">
        <title>Genome-scale phylogeny and comparative genomics of the fungal order Sordariales.</title>
        <authorList>
            <consortium name="Lawrence Berkeley National Laboratory"/>
            <person name="Hensen N."/>
            <person name="Bonometti L."/>
            <person name="Westerberg I."/>
            <person name="Brannstrom I.O."/>
            <person name="Guillou S."/>
            <person name="Cros-Aarteil S."/>
            <person name="Calhoun S."/>
            <person name="Haridas S."/>
            <person name="Kuo A."/>
            <person name="Mondo S."/>
            <person name="Pangilinan J."/>
            <person name="Riley R."/>
            <person name="LaButti K."/>
            <person name="Andreopoulos B."/>
            <person name="Lipzen A."/>
            <person name="Chen C."/>
            <person name="Yanf M."/>
            <person name="Daum C."/>
            <person name="Ng V."/>
            <person name="Clum A."/>
            <person name="Steindorff A."/>
            <person name="Ohm R."/>
            <person name="Martin F."/>
            <person name="Silar P."/>
            <person name="Natvig D."/>
            <person name="Lalanne C."/>
            <person name="Gautier V."/>
            <person name="Ament-velasquez S.L."/>
            <person name="Kruys A."/>
            <person name="Hutchinson M.I."/>
            <person name="Powell A.J."/>
            <person name="Barry K."/>
            <person name="Miller A.N."/>
            <person name="Grigoriev I.V."/>
            <person name="Debuchy R."/>
            <person name="Gladieux P."/>
            <person name="Thoren M.H."/>
            <person name="Johannesson H."/>
        </authorList>
    </citation>
    <scope>NUCLEOTIDE SEQUENCE</scope>
    <source>
        <strain evidence="1">SMH3187-1</strain>
    </source>
</reference>
<dbReference type="Proteomes" id="UP001172155">
    <property type="component" value="Unassembled WGS sequence"/>
</dbReference>
<evidence type="ECO:0000313" key="2">
    <source>
        <dbReference type="Proteomes" id="UP001172155"/>
    </source>
</evidence>
<sequence length="205" mass="22199">MSGRESQPFRNLLDQLQHLRPNRGVEVLRDLGSMISHTAQQTGVLVRSAATTLGQGRLSRSGHTSSHYQSIIRSRLIPEMRGGVPTRRSRWCKKDFGDALGSDRRAVLSPRGRAPDQTQYSYYVMPSSGRLPRPSSSRPLNSTASVGRACTLASCIACRGDLHRQEQEHGTPPGLGLAVYYDALLVSRRNSAEGSSLGAGGKDGA</sequence>
<protein>
    <submittedName>
        <fullName evidence="1">Uncharacterized protein</fullName>
    </submittedName>
</protein>
<keyword evidence="2" id="KW-1185">Reference proteome</keyword>
<evidence type="ECO:0000313" key="1">
    <source>
        <dbReference type="EMBL" id="KAK0754743.1"/>
    </source>
</evidence>
<name>A0AA40FBI3_9PEZI</name>
<proteinExistence type="predicted"/>
<accession>A0AA40FBI3</accession>
<organism evidence="1 2">
    <name type="scientific">Schizothecium vesticola</name>
    <dbReference type="NCBI Taxonomy" id="314040"/>
    <lineage>
        <taxon>Eukaryota</taxon>
        <taxon>Fungi</taxon>
        <taxon>Dikarya</taxon>
        <taxon>Ascomycota</taxon>
        <taxon>Pezizomycotina</taxon>
        <taxon>Sordariomycetes</taxon>
        <taxon>Sordariomycetidae</taxon>
        <taxon>Sordariales</taxon>
        <taxon>Schizotheciaceae</taxon>
        <taxon>Schizothecium</taxon>
    </lineage>
</organism>
<dbReference type="EMBL" id="JAUKUD010000001">
    <property type="protein sequence ID" value="KAK0754743.1"/>
    <property type="molecule type" value="Genomic_DNA"/>
</dbReference>
<gene>
    <name evidence="1" type="ORF">B0T18DRAFT_44004</name>
</gene>